<reference evidence="1" key="1">
    <citation type="journal article" date="2015" name="ISME J.">
        <title>Draft Genome Sequence of Streptomyces incarnatus NRRL8089, which Produces the Nucleoside Antibiotic Sinefungin.</title>
        <authorList>
            <person name="Oshima K."/>
            <person name="Hattori M."/>
            <person name="Shimizu H."/>
            <person name="Fukuda K."/>
            <person name="Nemoto M."/>
            <person name="Inagaki K."/>
            <person name="Tamura T."/>
        </authorList>
    </citation>
    <scope>NUCLEOTIDE SEQUENCE</scope>
    <source>
        <strain evidence="1">FACHB-1277</strain>
    </source>
</reference>
<name>A0A926UVU9_9CYAN</name>
<proteinExistence type="predicted"/>
<reference evidence="1" key="2">
    <citation type="submission" date="2020-08" db="EMBL/GenBank/DDBJ databases">
        <authorList>
            <person name="Chen M."/>
            <person name="Teng W."/>
            <person name="Zhao L."/>
            <person name="Hu C."/>
            <person name="Zhou Y."/>
            <person name="Han B."/>
            <person name="Song L."/>
            <person name="Shu W."/>
        </authorList>
    </citation>
    <scope>NUCLEOTIDE SEQUENCE</scope>
    <source>
        <strain evidence="1">FACHB-1277</strain>
    </source>
</reference>
<keyword evidence="2" id="KW-1185">Reference proteome</keyword>
<evidence type="ECO:0000313" key="2">
    <source>
        <dbReference type="Proteomes" id="UP000631421"/>
    </source>
</evidence>
<dbReference type="RefSeq" id="WP_190351284.1">
    <property type="nucleotide sequence ID" value="NZ_JACJPY010000036.1"/>
</dbReference>
<dbReference type="Proteomes" id="UP000631421">
    <property type="component" value="Unassembled WGS sequence"/>
</dbReference>
<protein>
    <submittedName>
        <fullName evidence="1">Uncharacterized protein</fullName>
    </submittedName>
</protein>
<sequence>MSTQTSIFDSQTELKQIFQIITKKIVGETCHQIDFSYGDELQLDFGEMRAYSHPKLAHLTKGSWQLSTRATGWLLKHNNKVLISDIDNYNRVEQEMFPFAWNFIESKTQVLETAKQLEQKKLNDLVIDDISMGLTLFFEDNYQFIVKPDSQDDSGLAYWELIMPNEQVLIVGPKLFWEYKSIH</sequence>
<dbReference type="AlphaFoldDB" id="A0A926UVU9"/>
<organism evidence="1 2">
    <name type="scientific">Pseudanabaena cinerea FACHB-1277</name>
    <dbReference type="NCBI Taxonomy" id="2949581"/>
    <lineage>
        <taxon>Bacteria</taxon>
        <taxon>Bacillati</taxon>
        <taxon>Cyanobacteriota</taxon>
        <taxon>Cyanophyceae</taxon>
        <taxon>Pseudanabaenales</taxon>
        <taxon>Pseudanabaenaceae</taxon>
        <taxon>Pseudanabaena</taxon>
        <taxon>Pseudanabaena cinerea</taxon>
    </lineage>
</organism>
<accession>A0A926UVU9</accession>
<dbReference type="EMBL" id="JACJPY010000036">
    <property type="protein sequence ID" value="MBD2150925.1"/>
    <property type="molecule type" value="Genomic_DNA"/>
</dbReference>
<comment type="caution">
    <text evidence="1">The sequence shown here is derived from an EMBL/GenBank/DDBJ whole genome shotgun (WGS) entry which is preliminary data.</text>
</comment>
<gene>
    <name evidence="1" type="ORF">H6F44_12460</name>
</gene>
<evidence type="ECO:0000313" key="1">
    <source>
        <dbReference type="EMBL" id="MBD2150925.1"/>
    </source>
</evidence>